<evidence type="ECO:0000256" key="1">
    <source>
        <dbReference type="SAM" id="MobiDB-lite"/>
    </source>
</evidence>
<evidence type="ECO:0000313" key="2">
    <source>
        <dbReference type="EMBL" id="KJV64493.1"/>
    </source>
</evidence>
<dbReference type="EMBL" id="LANV01000001">
    <property type="protein sequence ID" value="KJV64493.1"/>
    <property type="molecule type" value="Genomic_DNA"/>
</dbReference>
<proteinExistence type="predicted"/>
<organism evidence="2 3">
    <name type="scientific">Anaplasma phagocytophilum str. ApMUC09</name>
    <dbReference type="NCBI Taxonomy" id="1359152"/>
    <lineage>
        <taxon>Bacteria</taxon>
        <taxon>Pseudomonadati</taxon>
        <taxon>Pseudomonadota</taxon>
        <taxon>Alphaproteobacteria</taxon>
        <taxon>Rickettsiales</taxon>
        <taxon>Anaplasmataceae</taxon>
        <taxon>Anaplasma</taxon>
        <taxon>phagocytophilum group</taxon>
    </lineage>
</organism>
<sequence length="99" mass="10277">MEISHPTIDGKVCNGSHAQGTETPGNASINGYAAVGASKSTHTAQCSGLYIDNAKGGNGGLTKFINKTKVEEGKNWPTGSYRDNVGGVREALLMVTPKL</sequence>
<comment type="caution">
    <text evidence="2">The sequence shown here is derived from an EMBL/GenBank/DDBJ whole genome shotgun (WGS) entry which is preliminary data.</text>
</comment>
<reference evidence="2 3" key="1">
    <citation type="submission" date="2015-02" db="EMBL/GenBank/DDBJ databases">
        <title>Genome Sequencing of Rickettsiales.</title>
        <authorList>
            <person name="Daugherty S.C."/>
            <person name="Su Q."/>
            <person name="Abolude K."/>
            <person name="Beier-Sexton M."/>
            <person name="Carlyon J.A."/>
            <person name="Carter R."/>
            <person name="Day N.P."/>
            <person name="Dumler S.J."/>
            <person name="Dyachenko V."/>
            <person name="Godinez A."/>
            <person name="Kurtti T.J."/>
            <person name="Lichay M."/>
            <person name="Mullins K.E."/>
            <person name="Ott S."/>
            <person name="Pappas-Brown V."/>
            <person name="Paris D.H."/>
            <person name="Patel P."/>
            <person name="Richards A.L."/>
            <person name="Sadzewicz L."/>
            <person name="Sears K."/>
            <person name="Seidman D."/>
            <person name="Sengamalay N."/>
            <person name="Stenos J."/>
            <person name="Tallon L.J."/>
            <person name="Vincent G."/>
            <person name="Fraser C.M."/>
            <person name="Munderloh U."/>
            <person name="Dunning-Hotopp J.C."/>
        </authorList>
    </citation>
    <scope>NUCLEOTIDE SEQUENCE [LARGE SCALE GENOMIC DNA]</scope>
    <source>
        <strain evidence="2 3">ApMUC09</strain>
    </source>
</reference>
<dbReference type="AlphaFoldDB" id="A0A0F3N8T2"/>
<protein>
    <submittedName>
        <fullName evidence="2">Putative p44-9 outer membrane protein, silent</fullName>
    </submittedName>
</protein>
<feature type="region of interest" description="Disordered" evidence="1">
    <location>
        <begin position="1"/>
        <end position="29"/>
    </location>
</feature>
<dbReference type="PATRIC" id="fig|1359152.3.peg.1507"/>
<name>A0A0F3N8T2_ANAPH</name>
<gene>
    <name evidence="2" type="ORF">APHMUC_1438</name>
</gene>
<accession>A0A0F3N8T2</accession>
<feature type="compositionally biased region" description="Polar residues" evidence="1">
    <location>
        <begin position="16"/>
        <end position="29"/>
    </location>
</feature>
<dbReference type="Proteomes" id="UP000033441">
    <property type="component" value="Unassembled WGS sequence"/>
</dbReference>
<evidence type="ECO:0000313" key="3">
    <source>
        <dbReference type="Proteomes" id="UP000033441"/>
    </source>
</evidence>